<dbReference type="PRINTS" id="PR00119">
    <property type="entry name" value="CATATPASE"/>
</dbReference>
<feature type="binding site" evidence="12">
    <location>
        <position position="2025"/>
    </location>
    <ligand>
        <name>ATP</name>
        <dbReference type="ChEBI" id="CHEBI:30616"/>
    </ligand>
</feature>
<dbReference type="InterPro" id="IPR032630">
    <property type="entry name" value="P_typ_ATPase_c"/>
</dbReference>
<feature type="compositionally biased region" description="Low complexity" evidence="14">
    <location>
        <begin position="2291"/>
        <end position="2301"/>
    </location>
</feature>
<dbReference type="Pfam" id="PF16209">
    <property type="entry name" value="PhoLip_ATPase_N"/>
    <property type="match status" value="1"/>
</dbReference>
<dbReference type="Gene3D" id="3.40.50.1000">
    <property type="entry name" value="HAD superfamily/HAD-like"/>
    <property type="match status" value="1"/>
</dbReference>
<dbReference type="NCBIfam" id="TIGR01652">
    <property type="entry name" value="ATPase-Plipid"/>
    <property type="match status" value="1"/>
</dbReference>
<dbReference type="Gene3D" id="2.70.150.10">
    <property type="entry name" value="Calcium-transporting ATPase, cytoplasmic transduction domain A"/>
    <property type="match status" value="1"/>
</dbReference>
<dbReference type="SUPFAM" id="SSF81665">
    <property type="entry name" value="Calcium ATPase, transmembrane domain M"/>
    <property type="match status" value="1"/>
</dbReference>
<dbReference type="EMBL" id="JABANP010000130">
    <property type="protein sequence ID" value="KAF4689234.1"/>
    <property type="molecule type" value="Genomic_DNA"/>
</dbReference>
<feature type="binding site" evidence="12">
    <location>
        <position position="1713"/>
    </location>
    <ligand>
        <name>ATP</name>
        <dbReference type="ChEBI" id="CHEBI:30616"/>
    </ligand>
</feature>
<feature type="binding site" evidence="13">
    <location>
        <position position="2026"/>
    </location>
    <ligand>
        <name>Mg(2+)</name>
        <dbReference type="ChEBI" id="CHEBI:18420"/>
    </ligand>
</feature>
<dbReference type="PANTHER" id="PTHR24092:SF150">
    <property type="entry name" value="PHOSPHOLIPID-TRANSPORTING ATPASE"/>
    <property type="match status" value="1"/>
</dbReference>
<organism evidence="20 21">
    <name type="scientific">Perkinsus olseni</name>
    <name type="common">Perkinsus atlanticus</name>
    <dbReference type="NCBI Taxonomy" id="32597"/>
    <lineage>
        <taxon>Eukaryota</taxon>
        <taxon>Sar</taxon>
        <taxon>Alveolata</taxon>
        <taxon>Perkinsozoa</taxon>
        <taxon>Perkinsea</taxon>
        <taxon>Perkinsida</taxon>
        <taxon>Perkinsidae</taxon>
        <taxon>Perkinsus</taxon>
    </lineage>
</organism>
<keyword evidence="6 12" id="KW-0067">ATP-binding</keyword>
<comment type="caution">
    <text evidence="20">The sequence shown here is derived from an EMBL/GenBank/DDBJ whole genome shotgun (WGS) entry which is preliminary data.</text>
</comment>
<dbReference type="InterPro" id="IPR022033">
    <property type="entry name" value="Rav1p_C"/>
</dbReference>
<feature type="domain" description="P-type ATPase C-terminal" evidence="19">
    <location>
        <begin position="2048"/>
        <end position="2232"/>
    </location>
</feature>
<dbReference type="PROSITE" id="PS00154">
    <property type="entry name" value="ATPASE_E1_E2"/>
    <property type="match status" value="1"/>
</dbReference>
<sequence>MASSPSSGRMLVHPGDPNLVLELTDDGAVRIFDLLASPKAEAAAGLIDGGVKDACWLSITCGEAVFITVTDKATIEAYSALVCLLAPPPQPRPEPLKIRSVPQLALAGTTTGLCATTTCDVVGIAFADGRVSLARPRPRDVSGHDTTLWLDILSTLDCRPGSPVAICSPTAYAYCHAQRDSVVLEGFGARRSPQQCEIDYPKGAVGVISLAATTDVVAAIYEPRWYRLSLGPPPTDDDDAELWSTYFRRLGVGFWANSLTQLRSTVLDLLLKRSLAKYRRTKELSVIEGESALWLALLGRQKVLASLYKQHGQLTSDPKALRVASFLAMDFTTPENKRLGAKNAFELVRQKRHSMAAAVFLLIGDVRSAVNVATRYLEDVQLAILFIRCGDADGGITKECLDDLFVDTNFDSWVGLWRLWSSHDYPELARSLAVAGSEDLSVAGSEPIDRDPSLGVLPTPPHLSTCSTRDIFEYLCSAVPAFGAQAEGLVVEDTPKSVVATRLLGRGLAALLPPVAEESALTSAVHWARRASILFDEVLTPRKAPKMPSCIPGEATEPPVGSDLQSYWIRRVRGALLDPRLNPMPPAPELWSILSRLVHTSNGGMLPSWAAELTSMVLAGIGDWSTSVPEVQEAAAAVVLSELERLLLEHEAAATGPSEETQADKSRITLAEHYTGVLFELLQPNSSPQVAVAAEAPPLTCLTEAPGGHSMRLRSLVVCSLVLERVLSPPKGSPKLTVYERQYQLLVRWHLKTHVYEAMLEPEAVHAGQADEPNREHPLETILAAPRRLRLLQSTCPAYRRTPEQESEHLPKSLHLSGIMSQLGWHSITGLCLDRSAGASLRLAVSAGHETGLVKVIDLPQLIRTSVGFRDGVTPEEYYREDSQWRMDIERSVMNSNTNLPAGTKIVPSERTRFIMGAAEPPANTRLGSALPLRPGCRMYASDVMLLSLGISWVSGNNGVSMFDRFNSSTALSQSSVCNSLTAHPTASVFASATNSGVRVCSFGCPAIDEPAQELCAFESSQRPSLRDALRASPSSPLTRPFIRGNDVKALTPSGSLMLICGRETPDGSGGAAMVDCRSPELVVQKWNAGPGLEYTCASGLSQPQELQLGTCDGRVVDLDTRAGGSSKTVMLYPGGHDRSPAIHSLLRYGPDQDGIVAVTHGSAVGVLQAGKDAGSFDSEYTMHKGGMKSAMQAAFSKIGPKLVSFAASGMEDEAFLEADAAEVSLRYPQTSTPNRPIVPHERRRPLRNPNRVKTAKYTFLTFLPLNLWHQFHVFANLYFLCMAGLQMLPWISDSGGRPYILLPLGFVLAVTAVKDGLEDYNRHKADAEENSRDAALVVPDGETCSIVRWECLRVGDVIRLSRGDRVPADVVILASSDDDGQVFVGTENLDGETSLKPKAALPETNRLIVSDGDAGNLNSKHGICRTRLRVCYEAPCESLHSFHGVFQIEGCSDGLLPLSVDQVIFRGSTVETTSKLWAVVIYTGHETRILRNAMKLKPRYKLSKLMLCYNKHIICLFAIQFALCTITATLYLSLSLAFLERHFYLPKSDALNVIEVFGAQLLQLTQFVPISILATLEVVKVIQSLLVVDRDPEMPGCKTNTCTIMEELGSVRHVFTDKTGTLTENVMLLKSLCIARPGLPASPSSRLLDSASAEPENHVATDFPAEELRTEWGTRTNEGRVLLLAMAVCHSVMARPQEYSADPVLDASSPDELALVAGAAVLGVVFSDRPASNQVRLRVEHAWAADVLGCAVGDVDVTVLMVLPFDSDRKRMSVVVEFHGETLLLCKGADSAMAGAAAGDGDAANLELMRAVDSYSEAGLRTLVFGWKRFDPRELEELLTEYREACIAVSPERVREATEALESGLELVGCSGVEDMLQPRVWMLTGDKLETAVNIGHSAGLFPADSNSIVLDTTDAAELSEMLDFPRPLPPSVQEFPLVDVAPQRSVVVTGESLSIILTSRRLRELLFEAPVAFVLACRVTPAQKTELVTAARAFCSGLVSRGEDRVRSSSQGGAVLAVGDGANDVGMIQAAEVGVAVAGYEGAQAVRASDFVITRFHHLERLLLHHGPELLRKNAFVVYYSVFKNAGFSLLPFVYGIVCAFSATNVYHVVLKQFYNTFFTALPVVAYAVFDHQGALAAGPGRPRFGAYNLAVWTLRGLCLSPAGIYSVKGYAGMSTESLGLMATANSVIFFNAAIYIWSSSRPSHVLYAIGTILFIVVWVSMDQSVFSSSGRLYLCSPMGVAAVLLSLSLAGLSLFFVLDSRLARFMAVEESMELQEVSNRPVAEGDGATSSTTAAALE</sequence>
<evidence type="ECO:0000313" key="20">
    <source>
        <dbReference type="EMBL" id="KAF4689234.1"/>
    </source>
</evidence>
<evidence type="ECO:0000259" key="19">
    <source>
        <dbReference type="Pfam" id="PF16212"/>
    </source>
</evidence>
<dbReference type="SUPFAM" id="SSF81660">
    <property type="entry name" value="Metal cation-transporting ATPase, ATP-binding domain N"/>
    <property type="match status" value="1"/>
</dbReference>
<dbReference type="InterPro" id="IPR036412">
    <property type="entry name" value="HAD-like_sf"/>
</dbReference>
<feature type="region of interest" description="Disordered" evidence="14">
    <location>
        <begin position="2281"/>
        <end position="2301"/>
    </location>
</feature>
<evidence type="ECO:0000313" key="21">
    <source>
        <dbReference type="Proteomes" id="UP000541610"/>
    </source>
</evidence>
<keyword evidence="9 15" id="KW-1133">Transmembrane helix</keyword>
<feature type="transmembrane region" description="Helical" evidence="15">
    <location>
        <begin position="2182"/>
        <end position="2201"/>
    </location>
</feature>
<dbReference type="InterPro" id="IPR059000">
    <property type="entry name" value="ATPase_P-type_domA"/>
</dbReference>
<feature type="domain" description="P-type ATPase A" evidence="16">
    <location>
        <begin position="1333"/>
        <end position="1490"/>
    </location>
</feature>
<evidence type="ECO:0000256" key="9">
    <source>
        <dbReference type="ARBA" id="ARBA00022989"/>
    </source>
</evidence>
<feature type="binding site" evidence="12">
    <location>
        <position position="1620"/>
    </location>
    <ligand>
        <name>ATP</name>
        <dbReference type="ChEBI" id="CHEBI:30616"/>
    </ligand>
</feature>
<feature type="binding site" evidence="12">
    <location>
        <position position="1822"/>
    </location>
    <ligand>
        <name>ATP</name>
        <dbReference type="ChEBI" id="CHEBI:30616"/>
    </ligand>
</feature>
<evidence type="ECO:0000256" key="11">
    <source>
        <dbReference type="PIRSR" id="PIRSR606539-1"/>
    </source>
</evidence>
<accession>A0A7J6NZC3</accession>
<evidence type="ECO:0000256" key="4">
    <source>
        <dbReference type="ARBA" id="ARBA00022723"/>
    </source>
</evidence>
<dbReference type="Pfam" id="PF12234">
    <property type="entry name" value="Rav1p_C"/>
    <property type="match status" value="1"/>
</dbReference>
<evidence type="ECO:0000259" key="18">
    <source>
        <dbReference type="Pfam" id="PF16209"/>
    </source>
</evidence>
<feature type="binding site" evidence="13">
    <location>
        <position position="1618"/>
    </location>
    <ligand>
        <name>Mg(2+)</name>
        <dbReference type="ChEBI" id="CHEBI:18420"/>
    </ligand>
</feature>
<evidence type="ECO:0000256" key="1">
    <source>
        <dbReference type="ARBA" id="ARBA00004141"/>
    </source>
</evidence>
<dbReference type="GO" id="GO:0140326">
    <property type="term" value="F:ATPase-coupled intramembrane lipid transporter activity"/>
    <property type="evidence" value="ECO:0007669"/>
    <property type="project" value="InterPro"/>
</dbReference>
<gene>
    <name evidence="20" type="primary">DMXL1_1</name>
    <name evidence="20" type="ORF">FOZ60_001926</name>
</gene>
<dbReference type="SUPFAM" id="SSF81653">
    <property type="entry name" value="Calcium ATPase, transduction domain A"/>
    <property type="match status" value="1"/>
</dbReference>
<evidence type="ECO:0000256" key="6">
    <source>
        <dbReference type="ARBA" id="ARBA00022840"/>
    </source>
</evidence>
<reference evidence="20 21" key="1">
    <citation type="submission" date="2020-04" db="EMBL/GenBank/DDBJ databases">
        <title>Perkinsus olseni comparative genomics.</title>
        <authorList>
            <person name="Bogema D.R."/>
        </authorList>
    </citation>
    <scope>NUCLEOTIDE SEQUENCE [LARGE SCALE GENOMIC DNA]</scope>
    <source>
        <strain evidence="20">00978-12</strain>
    </source>
</reference>
<evidence type="ECO:0000256" key="15">
    <source>
        <dbReference type="SAM" id="Phobius"/>
    </source>
</evidence>
<feature type="binding site" evidence="12">
    <location>
        <position position="1888"/>
    </location>
    <ligand>
        <name>ATP</name>
        <dbReference type="ChEBI" id="CHEBI:30616"/>
    </ligand>
</feature>
<dbReference type="GO" id="GO:0045332">
    <property type="term" value="P:phospholipid translocation"/>
    <property type="evidence" value="ECO:0007669"/>
    <property type="project" value="TreeGrafter"/>
</dbReference>
<evidence type="ECO:0000256" key="14">
    <source>
        <dbReference type="SAM" id="MobiDB-lite"/>
    </source>
</evidence>
<feature type="transmembrane region" description="Helical" evidence="15">
    <location>
        <begin position="2236"/>
        <end position="2261"/>
    </location>
</feature>
<feature type="binding site" evidence="12">
    <location>
        <position position="1986"/>
    </location>
    <ligand>
        <name>ATP</name>
        <dbReference type="ChEBI" id="CHEBI:30616"/>
    </ligand>
</feature>
<evidence type="ECO:0000256" key="7">
    <source>
        <dbReference type="ARBA" id="ARBA00022842"/>
    </source>
</evidence>
<feature type="transmembrane region" description="Helical" evidence="15">
    <location>
        <begin position="2207"/>
        <end position="2224"/>
    </location>
</feature>
<comment type="subcellular location">
    <subcellularLocation>
        <location evidence="2">Endomembrane system</location>
    </subcellularLocation>
    <subcellularLocation>
        <location evidence="1">Membrane</location>
        <topology evidence="1">Multi-pass membrane protein</topology>
    </subcellularLocation>
</comment>
<evidence type="ECO:0000256" key="3">
    <source>
        <dbReference type="ARBA" id="ARBA00022692"/>
    </source>
</evidence>
<evidence type="ECO:0000256" key="10">
    <source>
        <dbReference type="ARBA" id="ARBA00023136"/>
    </source>
</evidence>
<dbReference type="Gene3D" id="3.40.1110.10">
    <property type="entry name" value="Calcium-transporting ATPase, cytoplasmic domain N"/>
    <property type="match status" value="1"/>
</dbReference>
<feature type="active site" description="4-aspartylphosphate intermediate" evidence="11">
    <location>
        <position position="1618"/>
    </location>
</feature>
<dbReference type="PANTHER" id="PTHR24092">
    <property type="entry name" value="PROBABLE PHOSPHOLIPID-TRANSPORTING ATPASE"/>
    <property type="match status" value="1"/>
</dbReference>
<dbReference type="InterPro" id="IPR044492">
    <property type="entry name" value="P_typ_ATPase_HD_dom"/>
</dbReference>
<evidence type="ECO:0000256" key="2">
    <source>
        <dbReference type="ARBA" id="ARBA00004308"/>
    </source>
</evidence>
<evidence type="ECO:0000256" key="13">
    <source>
        <dbReference type="PIRSR" id="PIRSR606539-3"/>
    </source>
</evidence>
<keyword evidence="10 15" id="KW-0472">Membrane</keyword>
<feature type="binding site" evidence="12">
    <location>
        <position position="1618"/>
    </location>
    <ligand>
        <name>ATP</name>
        <dbReference type="ChEBI" id="CHEBI:30616"/>
    </ligand>
</feature>
<dbReference type="Pfam" id="PF00122">
    <property type="entry name" value="E1-E2_ATPase"/>
    <property type="match status" value="1"/>
</dbReference>
<feature type="binding site" evidence="12">
    <location>
        <position position="1886"/>
    </location>
    <ligand>
        <name>ATP</name>
        <dbReference type="ChEBI" id="CHEBI:30616"/>
    </ligand>
</feature>
<name>A0A7J6NZC3_PEROL</name>
<feature type="transmembrane region" description="Helical" evidence="15">
    <location>
        <begin position="2116"/>
        <end position="2132"/>
    </location>
</feature>
<feature type="domain" description="P-type ATPase N-terminal" evidence="18">
    <location>
        <begin position="1250"/>
        <end position="1294"/>
    </location>
</feature>
<keyword evidence="8" id="KW-1278">Translocase</keyword>
<feature type="binding site" evidence="13">
    <location>
        <position position="1620"/>
    </location>
    <ligand>
        <name>Mg(2+)</name>
        <dbReference type="ChEBI" id="CHEBI:18420"/>
    </ligand>
</feature>
<dbReference type="OrthoDB" id="377733at2759"/>
<dbReference type="InterPro" id="IPR023214">
    <property type="entry name" value="HAD_sf"/>
</dbReference>
<dbReference type="Pfam" id="PF13246">
    <property type="entry name" value="Cation_ATPase"/>
    <property type="match status" value="1"/>
</dbReference>
<evidence type="ECO:0000256" key="8">
    <source>
        <dbReference type="ARBA" id="ARBA00022967"/>
    </source>
</evidence>
<dbReference type="SFLD" id="SFLDF00027">
    <property type="entry name" value="p-type_atpase"/>
    <property type="match status" value="1"/>
</dbReference>
<dbReference type="InterPro" id="IPR023298">
    <property type="entry name" value="ATPase_P-typ_TM_dom_sf"/>
</dbReference>
<dbReference type="SFLD" id="SFLDG00002">
    <property type="entry name" value="C1.7:_P-type_atpase_like"/>
    <property type="match status" value="1"/>
</dbReference>
<feature type="binding site" evidence="12">
    <location>
        <position position="1980"/>
    </location>
    <ligand>
        <name>ATP</name>
        <dbReference type="ChEBI" id="CHEBI:30616"/>
    </ligand>
</feature>
<feature type="domain" description="RAVE complex protein Rav1 C-terminal" evidence="17">
    <location>
        <begin position="247"/>
        <end position="421"/>
    </location>
</feature>
<keyword evidence="4 13" id="KW-0479">Metal-binding</keyword>
<proteinExistence type="predicted"/>
<dbReference type="Pfam" id="PF16212">
    <property type="entry name" value="PhoLip_ATPase_C"/>
    <property type="match status" value="1"/>
</dbReference>
<feature type="binding site" evidence="12">
    <location>
        <position position="2026"/>
    </location>
    <ligand>
        <name>ATP</name>
        <dbReference type="ChEBI" id="CHEBI:30616"/>
    </ligand>
</feature>
<feature type="binding site" evidence="13">
    <location>
        <position position="2022"/>
    </location>
    <ligand>
        <name>Mg(2+)</name>
        <dbReference type="ChEBI" id="CHEBI:18420"/>
    </ligand>
</feature>
<feature type="binding site" evidence="12">
    <location>
        <position position="1887"/>
    </location>
    <ligand>
        <name>ATP</name>
        <dbReference type="ChEBI" id="CHEBI:30616"/>
    </ligand>
</feature>
<comment type="cofactor">
    <cofactor evidence="13">
        <name>Mg(2+)</name>
        <dbReference type="ChEBI" id="CHEBI:18420"/>
    </cofactor>
</comment>
<dbReference type="SUPFAM" id="SSF56784">
    <property type="entry name" value="HAD-like"/>
    <property type="match status" value="1"/>
</dbReference>
<dbReference type="InterPro" id="IPR018303">
    <property type="entry name" value="ATPase_P-typ_P_site"/>
</dbReference>
<dbReference type="InterPro" id="IPR006539">
    <property type="entry name" value="P-type_ATPase_IV"/>
</dbReference>
<dbReference type="Proteomes" id="UP000541610">
    <property type="component" value="Unassembled WGS sequence"/>
</dbReference>
<feature type="binding site" evidence="12">
    <location>
        <position position="1788"/>
    </location>
    <ligand>
        <name>ATP</name>
        <dbReference type="ChEBI" id="CHEBI:30616"/>
    </ligand>
</feature>
<evidence type="ECO:0000259" key="17">
    <source>
        <dbReference type="Pfam" id="PF12234"/>
    </source>
</evidence>
<dbReference type="InterPro" id="IPR023299">
    <property type="entry name" value="ATPase_P-typ_cyto_dom_N"/>
</dbReference>
<feature type="transmembrane region" description="Helical" evidence="15">
    <location>
        <begin position="2088"/>
        <end position="2109"/>
    </location>
</feature>
<feature type="binding site" evidence="12">
    <location>
        <position position="1766"/>
    </location>
    <ligand>
        <name>ATP</name>
        <dbReference type="ChEBI" id="CHEBI:30616"/>
    </ligand>
</feature>
<keyword evidence="7 13" id="KW-0460">Magnesium</keyword>
<evidence type="ECO:0000256" key="12">
    <source>
        <dbReference type="PIRSR" id="PIRSR606539-2"/>
    </source>
</evidence>
<feature type="binding site" evidence="12">
    <location>
        <position position="1619"/>
    </location>
    <ligand>
        <name>ATP</name>
        <dbReference type="ChEBI" id="CHEBI:30616"/>
    </ligand>
</feature>
<dbReference type="InterPro" id="IPR008250">
    <property type="entry name" value="ATPase_P-typ_transduc_dom_A_sf"/>
</dbReference>
<evidence type="ECO:0000259" key="16">
    <source>
        <dbReference type="Pfam" id="PF00122"/>
    </source>
</evidence>
<evidence type="ECO:0000256" key="5">
    <source>
        <dbReference type="ARBA" id="ARBA00022741"/>
    </source>
</evidence>
<dbReference type="GO" id="GO:0005886">
    <property type="term" value="C:plasma membrane"/>
    <property type="evidence" value="ECO:0007669"/>
    <property type="project" value="TreeGrafter"/>
</dbReference>
<keyword evidence="3 15" id="KW-0812">Transmembrane</keyword>
<protein>
    <submittedName>
        <fullName evidence="20">Dmx-like 1</fullName>
    </submittedName>
</protein>
<keyword evidence="5 12" id="KW-0547">Nucleotide-binding</keyword>
<dbReference type="GO" id="GO:0005524">
    <property type="term" value="F:ATP binding"/>
    <property type="evidence" value="ECO:0007669"/>
    <property type="project" value="UniProtKB-KW"/>
</dbReference>
<dbReference type="SFLD" id="SFLDS00003">
    <property type="entry name" value="Haloacid_Dehalogenase"/>
    <property type="match status" value="1"/>
</dbReference>
<dbReference type="GO" id="GO:0000287">
    <property type="term" value="F:magnesium ion binding"/>
    <property type="evidence" value="ECO:0007669"/>
    <property type="project" value="InterPro"/>
</dbReference>
<dbReference type="InterPro" id="IPR032631">
    <property type="entry name" value="P-type_ATPase_N"/>
</dbReference>